<dbReference type="OrthoDB" id="9810080at2"/>
<gene>
    <name evidence="3" type="ORF">CLV88_102440</name>
</gene>
<dbReference type="SFLD" id="SFLDG00358">
    <property type="entry name" value="Main_(cytGST)"/>
    <property type="match status" value="1"/>
</dbReference>
<dbReference type="CDD" id="cd03046">
    <property type="entry name" value="GST_N_GTT1_like"/>
    <property type="match status" value="1"/>
</dbReference>
<evidence type="ECO:0000313" key="4">
    <source>
        <dbReference type="Proteomes" id="UP000240418"/>
    </source>
</evidence>
<dbReference type="InterPro" id="IPR004045">
    <property type="entry name" value="Glutathione_S-Trfase_N"/>
</dbReference>
<organism evidence="3 4">
    <name type="scientific">Shimia abyssi</name>
    <dbReference type="NCBI Taxonomy" id="1662395"/>
    <lineage>
        <taxon>Bacteria</taxon>
        <taxon>Pseudomonadati</taxon>
        <taxon>Pseudomonadota</taxon>
        <taxon>Alphaproteobacteria</taxon>
        <taxon>Rhodobacterales</taxon>
        <taxon>Roseobacteraceae</taxon>
    </lineage>
</organism>
<dbReference type="PANTHER" id="PTHR44051">
    <property type="entry name" value="GLUTATHIONE S-TRANSFERASE-RELATED"/>
    <property type="match status" value="1"/>
</dbReference>
<dbReference type="SUPFAM" id="SSF47616">
    <property type="entry name" value="GST C-terminal domain-like"/>
    <property type="match status" value="1"/>
</dbReference>
<name>A0A2P8FHZ7_9RHOB</name>
<feature type="domain" description="GST C-terminal" evidence="2">
    <location>
        <begin position="79"/>
        <end position="196"/>
    </location>
</feature>
<dbReference type="Gene3D" id="3.40.30.10">
    <property type="entry name" value="Glutaredoxin"/>
    <property type="match status" value="1"/>
</dbReference>
<feature type="domain" description="GST N-terminal" evidence="1">
    <location>
        <begin position="1"/>
        <end position="75"/>
    </location>
</feature>
<dbReference type="PANTHER" id="PTHR44051:SF8">
    <property type="entry name" value="GLUTATHIONE S-TRANSFERASE GSTA"/>
    <property type="match status" value="1"/>
</dbReference>
<comment type="caution">
    <text evidence="3">The sequence shown here is derived from an EMBL/GenBank/DDBJ whole genome shotgun (WGS) entry which is preliminary data.</text>
</comment>
<dbReference type="PROSITE" id="PS50404">
    <property type="entry name" value="GST_NTER"/>
    <property type="match status" value="1"/>
</dbReference>
<sequence>MYDVIGIPVTRTFRVLWMLEELGQPYNHTAVPPHDSKVTELNATGKVPVLLDDGAAIIDSTAIMTYLADKHGALTYPPGTIERAHQDSITHLVLDEIDAVLWTASRHSFILPKEKRVGEIKPSLMWEYSRNINNVMQRMKGPYLMGDMMTIPDIILAHCGGWARAAKFPLDNENFKTYLQHVRARPAFQKLADGLK</sequence>
<protein>
    <submittedName>
        <fullName evidence="3">Glutathione S-transferase</fullName>
    </submittedName>
</protein>
<dbReference type="GO" id="GO:0016740">
    <property type="term" value="F:transferase activity"/>
    <property type="evidence" value="ECO:0007669"/>
    <property type="project" value="UniProtKB-KW"/>
</dbReference>
<dbReference type="SUPFAM" id="SSF52833">
    <property type="entry name" value="Thioredoxin-like"/>
    <property type="match status" value="1"/>
</dbReference>
<reference evidence="3 4" key="1">
    <citation type="submission" date="2018-03" db="EMBL/GenBank/DDBJ databases">
        <title>Genomic Encyclopedia of Archaeal and Bacterial Type Strains, Phase II (KMG-II): from individual species to whole genera.</title>
        <authorList>
            <person name="Goeker M."/>
        </authorList>
    </citation>
    <scope>NUCLEOTIDE SEQUENCE [LARGE SCALE GENOMIC DNA]</scope>
    <source>
        <strain evidence="3 4">DSM 100673</strain>
    </source>
</reference>
<dbReference type="InterPro" id="IPR040079">
    <property type="entry name" value="Glutathione_S-Trfase"/>
</dbReference>
<keyword evidence="4" id="KW-1185">Reference proteome</keyword>
<dbReference type="Pfam" id="PF13417">
    <property type="entry name" value="GST_N_3"/>
    <property type="match status" value="1"/>
</dbReference>
<evidence type="ECO:0000259" key="2">
    <source>
        <dbReference type="PROSITE" id="PS50405"/>
    </source>
</evidence>
<dbReference type="AlphaFoldDB" id="A0A2P8FHZ7"/>
<proteinExistence type="predicted"/>
<dbReference type="SFLD" id="SFLDS00019">
    <property type="entry name" value="Glutathione_Transferase_(cytos"/>
    <property type="match status" value="1"/>
</dbReference>
<dbReference type="EMBL" id="PYGJ01000002">
    <property type="protein sequence ID" value="PSL21320.1"/>
    <property type="molecule type" value="Genomic_DNA"/>
</dbReference>
<dbReference type="InterPro" id="IPR010987">
    <property type="entry name" value="Glutathione-S-Trfase_C-like"/>
</dbReference>
<dbReference type="Proteomes" id="UP000240418">
    <property type="component" value="Unassembled WGS sequence"/>
</dbReference>
<evidence type="ECO:0000259" key="1">
    <source>
        <dbReference type="PROSITE" id="PS50404"/>
    </source>
</evidence>
<keyword evidence="3" id="KW-0808">Transferase</keyword>
<dbReference type="InterPro" id="IPR036249">
    <property type="entry name" value="Thioredoxin-like_sf"/>
</dbReference>
<dbReference type="PROSITE" id="PS50405">
    <property type="entry name" value="GST_CTER"/>
    <property type="match status" value="1"/>
</dbReference>
<evidence type="ECO:0000313" key="3">
    <source>
        <dbReference type="EMBL" id="PSL21320.1"/>
    </source>
</evidence>
<accession>A0A2P8FHZ7</accession>
<dbReference type="Gene3D" id="1.20.1050.10">
    <property type="match status" value="1"/>
</dbReference>
<dbReference type="InterPro" id="IPR036282">
    <property type="entry name" value="Glutathione-S-Trfase_C_sf"/>
</dbReference>
<dbReference type="RefSeq" id="WP_106607501.1">
    <property type="nucleotide sequence ID" value="NZ_PYGJ01000002.1"/>
</dbReference>